<feature type="domain" description="Nitroreductase" evidence="4">
    <location>
        <begin position="13"/>
        <end position="74"/>
    </location>
</feature>
<dbReference type="Gene3D" id="3.40.109.10">
    <property type="entry name" value="NADH Oxidase"/>
    <property type="match status" value="1"/>
</dbReference>
<evidence type="ECO:0000313" key="6">
    <source>
        <dbReference type="Proteomes" id="UP000287224"/>
    </source>
</evidence>
<gene>
    <name evidence="5" type="ORF">KDAU_38930</name>
</gene>
<evidence type="ECO:0000256" key="3">
    <source>
        <dbReference type="SAM" id="MobiDB-lite"/>
    </source>
</evidence>
<dbReference type="AlphaFoldDB" id="A0A401ZI93"/>
<dbReference type="RefSeq" id="WP_126597497.1">
    <property type="nucleotide sequence ID" value="NZ_BIFQ01000001.1"/>
</dbReference>
<feature type="region of interest" description="Disordered" evidence="3">
    <location>
        <begin position="144"/>
        <end position="168"/>
    </location>
</feature>
<dbReference type="Proteomes" id="UP000287224">
    <property type="component" value="Unassembled WGS sequence"/>
</dbReference>
<protein>
    <submittedName>
        <fullName evidence="5">NADH dehydrogenase</fullName>
    </submittedName>
</protein>
<dbReference type="OrthoDB" id="9812105at2"/>
<evidence type="ECO:0000313" key="5">
    <source>
        <dbReference type="EMBL" id="GCE06564.1"/>
    </source>
</evidence>
<evidence type="ECO:0000256" key="1">
    <source>
        <dbReference type="ARBA" id="ARBA00007118"/>
    </source>
</evidence>
<comment type="similarity">
    <text evidence="1">Belongs to the nitroreductase family.</text>
</comment>
<dbReference type="InterPro" id="IPR029479">
    <property type="entry name" value="Nitroreductase"/>
</dbReference>
<reference evidence="6" key="1">
    <citation type="submission" date="2018-12" db="EMBL/GenBank/DDBJ databases">
        <title>Tengunoibacter tsumagoiensis gen. nov., sp. nov., Dictyobacter kobayashii sp. nov., D. alpinus sp. nov., and D. joshuensis sp. nov. and description of Dictyobacteraceae fam. nov. within the order Ktedonobacterales isolated from Tengu-no-mugimeshi.</title>
        <authorList>
            <person name="Wang C.M."/>
            <person name="Zheng Y."/>
            <person name="Sakai Y."/>
            <person name="Toyoda A."/>
            <person name="Minakuchi Y."/>
            <person name="Abe K."/>
            <person name="Yokota A."/>
            <person name="Yabe S."/>
        </authorList>
    </citation>
    <scope>NUCLEOTIDE SEQUENCE [LARGE SCALE GENOMIC DNA]</scope>
    <source>
        <strain evidence="6">S-27</strain>
    </source>
</reference>
<dbReference type="GO" id="GO:0016491">
    <property type="term" value="F:oxidoreductase activity"/>
    <property type="evidence" value="ECO:0007669"/>
    <property type="project" value="UniProtKB-KW"/>
</dbReference>
<name>A0A401ZI93_9CHLR</name>
<dbReference type="Pfam" id="PF00881">
    <property type="entry name" value="Nitroreductase"/>
    <property type="match status" value="1"/>
</dbReference>
<accession>A0A401ZI93</accession>
<dbReference type="PANTHER" id="PTHR43673">
    <property type="entry name" value="NAD(P)H NITROREDUCTASE YDGI-RELATED"/>
    <property type="match status" value="1"/>
</dbReference>
<comment type="caution">
    <text evidence="5">The sequence shown here is derived from an EMBL/GenBank/DDBJ whole genome shotgun (WGS) entry which is preliminary data.</text>
</comment>
<dbReference type="InterPro" id="IPR000415">
    <property type="entry name" value="Nitroreductase-like"/>
</dbReference>
<keyword evidence="6" id="KW-1185">Reference proteome</keyword>
<proteinExistence type="inferred from homology"/>
<dbReference type="PANTHER" id="PTHR43673:SF10">
    <property type="entry name" value="NADH DEHYDROGENASE_NAD(P)H NITROREDUCTASE XCC3605-RELATED"/>
    <property type="match status" value="1"/>
</dbReference>
<keyword evidence="2" id="KW-0560">Oxidoreductase</keyword>
<feature type="compositionally biased region" description="Basic and acidic residues" evidence="3">
    <location>
        <begin position="153"/>
        <end position="168"/>
    </location>
</feature>
<dbReference type="SUPFAM" id="SSF55469">
    <property type="entry name" value="FMN-dependent nitroreductase-like"/>
    <property type="match status" value="1"/>
</dbReference>
<dbReference type="EMBL" id="BIFQ01000001">
    <property type="protein sequence ID" value="GCE06564.1"/>
    <property type="molecule type" value="Genomic_DNA"/>
</dbReference>
<evidence type="ECO:0000259" key="4">
    <source>
        <dbReference type="Pfam" id="PF00881"/>
    </source>
</evidence>
<organism evidence="5 6">
    <name type="scientific">Dictyobacter aurantiacus</name>
    <dbReference type="NCBI Taxonomy" id="1936993"/>
    <lineage>
        <taxon>Bacteria</taxon>
        <taxon>Bacillati</taxon>
        <taxon>Chloroflexota</taxon>
        <taxon>Ktedonobacteria</taxon>
        <taxon>Ktedonobacterales</taxon>
        <taxon>Dictyobacteraceae</taxon>
        <taxon>Dictyobacter</taxon>
    </lineage>
</organism>
<evidence type="ECO:0000256" key="2">
    <source>
        <dbReference type="ARBA" id="ARBA00023002"/>
    </source>
</evidence>
<sequence length="168" mass="18488">MEVFDAVRTVLAVRQFQDKPVPEDVVRQIVEAGHLTASSMNGQPWHFIVVENKETLRQLAPLARTGPYIAQAPLAIVVGTEHSPFGVSDASRAIQSMILTAWSQGVGSNWVGFNNLQQINALLGIPDRIDILAVLPFGYPVQATGKGQKKRKPLGEVAHRERWDQPFA</sequence>